<dbReference type="PANTHER" id="PTHR43303:SF4">
    <property type="entry name" value="NADPH DEHYDROGENASE C23G7.10C-RELATED"/>
    <property type="match status" value="1"/>
</dbReference>
<keyword evidence="8" id="KW-1185">Reference proteome</keyword>
<evidence type="ECO:0000256" key="3">
    <source>
        <dbReference type="ARBA" id="ARBA00022643"/>
    </source>
</evidence>
<feature type="domain" description="NADH:flavin oxidoreductase/NADH oxidase N-terminal" evidence="6">
    <location>
        <begin position="63"/>
        <end position="404"/>
    </location>
</feature>
<organism evidence="7 8">
    <name type="scientific">Lobosporangium transversale</name>
    <dbReference type="NCBI Taxonomy" id="64571"/>
    <lineage>
        <taxon>Eukaryota</taxon>
        <taxon>Fungi</taxon>
        <taxon>Fungi incertae sedis</taxon>
        <taxon>Mucoromycota</taxon>
        <taxon>Mortierellomycotina</taxon>
        <taxon>Mortierellomycetes</taxon>
        <taxon>Mortierellales</taxon>
        <taxon>Mortierellaceae</taxon>
        <taxon>Lobosporangium</taxon>
    </lineage>
</organism>
<keyword evidence="5" id="KW-0560">Oxidoreductase</keyword>
<dbReference type="RefSeq" id="XP_021882488.1">
    <property type="nucleotide sequence ID" value="XM_022027680.1"/>
</dbReference>
<dbReference type="InterPro" id="IPR001155">
    <property type="entry name" value="OxRdtase_FMN_N"/>
</dbReference>
<evidence type="ECO:0000313" key="8">
    <source>
        <dbReference type="Proteomes" id="UP000193648"/>
    </source>
</evidence>
<keyword evidence="4" id="KW-0521">NADP</keyword>
<comment type="cofactor">
    <cofactor evidence="1">
        <name>FMN</name>
        <dbReference type="ChEBI" id="CHEBI:58210"/>
    </cofactor>
</comment>
<dbReference type="EMBL" id="MCFF01000013">
    <property type="protein sequence ID" value="ORZ19948.1"/>
    <property type="molecule type" value="Genomic_DNA"/>
</dbReference>
<protein>
    <submittedName>
        <fullName evidence="7">Putative NADH-dependent flavin oxidoreductase</fullName>
    </submittedName>
</protein>
<dbReference type="SUPFAM" id="SSF51395">
    <property type="entry name" value="FMN-linked oxidoreductases"/>
    <property type="match status" value="1"/>
</dbReference>
<dbReference type="InParanoid" id="A0A1Y2GSI8"/>
<dbReference type="GO" id="GO:0050661">
    <property type="term" value="F:NADP binding"/>
    <property type="evidence" value="ECO:0007669"/>
    <property type="project" value="InterPro"/>
</dbReference>
<dbReference type="GO" id="GO:0010181">
    <property type="term" value="F:FMN binding"/>
    <property type="evidence" value="ECO:0007669"/>
    <property type="project" value="InterPro"/>
</dbReference>
<proteinExistence type="predicted"/>
<dbReference type="Gene3D" id="3.20.20.70">
    <property type="entry name" value="Aldolase class I"/>
    <property type="match status" value="1"/>
</dbReference>
<keyword evidence="3" id="KW-0288">FMN</keyword>
<evidence type="ECO:0000256" key="4">
    <source>
        <dbReference type="ARBA" id="ARBA00022857"/>
    </source>
</evidence>
<keyword evidence="2" id="KW-0285">Flavoprotein</keyword>
<evidence type="ECO:0000256" key="1">
    <source>
        <dbReference type="ARBA" id="ARBA00001917"/>
    </source>
</evidence>
<comment type="caution">
    <text evidence="7">The sequence shown here is derived from an EMBL/GenBank/DDBJ whole genome shotgun (WGS) entry which is preliminary data.</text>
</comment>
<evidence type="ECO:0000256" key="5">
    <source>
        <dbReference type="ARBA" id="ARBA00023002"/>
    </source>
</evidence>
<dbReference type="OrthoDB" id="72788at2759"/>
<dbReference type="InterPro" id="IPR044152">
    <property type="entry name" value="YqjM-like"/>
</dbReference>
<evidence type="ECO:0000259" key="6">
    <source>
        <dbReference type="Pfam" id="PF00724"/>
    </source>
</evidence>
<dbReference type="PANTHER" id="PTHR43303">
    <property type="entry name" value="NADPH DEHYDROGENASE C23G7.10C-RELATED"/>
    <property type="match status" value="1"/>
</dbReference>
<dbReference type="GO" id="GO:0003959">
    <property type="term" value="F:NADPH dehydrogenase activity"/>
    <property type="evidence" value="ECO:0007669"/>
    <property type="project" value="InterPro"/>
</dbReference>
<dbReference type="FunCoup" id="A0A1Y2GSI8">
    <property type="interactions" value="1"/>
</dbReference>
<accession>A0A1Y2GSI8</accession>
<dbReference type="GeneID" id="33569523"/>
<dbReference type="AlphaFoldDB" id="A0A1Y2GSI8"/>
<evidence type="ECO:0000313" key="7">
    <source>
        <dbReference type="EMBL" id="ORZ19948.1"/>
    </source>
</evidence>
<reference evidence="7 8" key="1">
    <citation type="submission" date="2016-07" db="EMBL/GenBank/DDBJ databases">
        <title>Pervasive Adenine N6-methylation of Active Genes in Fungi.</title>
        <authorList>
            <consortium name="DOE Joint Genome Institute"/>
            <person name="Mondo S.J."/>
            <person name="Dannebaum R.O."/>
            <person name="Kuo R.C."/>
            <person name="Labutti K."/>
            <person name="Haridas S."/>
            <person name="Kuo A."/>
            <person name="Salamov A."/>
            <person name="Ahrendt S.R."/>
            <person name="Lipzen A."/>
            <person name="Sullivan W."/>
            <person name="Andreopoulos W.B."/>
            <person name="Clum A."/>
            <person name="Lindquist E."/>
            <person name="Daum C."/>
            <person name="Ramamoorthy G.K."/>
            <person name="Gryganskyi A."/>
            <person name="Culley D."/>
            <person name="Magnuson J.K."/>
            <person name="James T.Y."/>
            <person name="O'Malley M.A."/>
            <person name="Stajich J.E."/>
            <person name="Spatafora J.W."/>
            <person name="Visel A."/>
            <person name="Grigoriev I.V."/>
        </authorList>
    </citation>
    <scope>NUCLEOTIDE SEQUENCE [LARGE SCALE GENOMIC DNA]</scope>
    <source>
        <strain evidence="7 8">NRRL 3116</strain>
    </source>
</reference>
<name>A0A1Y2GSI8_9FUNG</name>
<dbReference type="CDD" id="cd02932">
    <property type="entry name" value="OYE_YqiM_FMN"/>
    <property type="match status" value="1"/>
</dbReference>
<gene>
    <name evidence="7" type="ORF">BCR41DRAFT_385551</name>
</gene>
<evidence type="ECO:0000256" key="2">
    <source>
        <dbReference type="ARBA" id="ARBA00022630"/>
    </source>
</evidence>
<dbReference type="InterPro" id="IPR013785">
    <property type="entry name" value="Aldolase_TIM"/>
</dbReference>
<dbReference type="STRING" id="64571.A0A1Y2GSI8"/>
<sequence length="422" mass="45743">MPSTSTTVAAGATNKPTYGTNIHYQPSQRSVTVYDQESFFVQPKVAPGTSLGLKSAIQKTPLLFQPFTIKDLTIANRLVVAPMCMYSSRDGFVTDFHLAHLGSFAINGAGLIIQEATAVEPRGRISPGDAGIWSDDHISGIKRIVDFVHAQGSKIGIQLAHAGRKASTDAPANTQVIPESEYWNDDVVAPSGGPELQWDDKHRIPRALSIEEIQDIVQAFGAAAARAAKAGMDTVEIHGAHGYLIHNFLSPITNKRTDKYGGSLENRARFLLEVIEAVRANFPAERPIFLRISASDAVEHLDIESWDIEQSVQLARWVKDAGIDAIHVSSAGNTSLQKVTYSPGYQVHYAERIRKEVPGLVVIAVGSITSGKQAEEILQEGKADLIAAARAFLKRPSFALDAARDLGVEPAYSLQYFAAKYA</sequence>
<dbReference type="Pfam" id="PF00724">
    <property type="entry name" value="Oxidored_FMN"/>
    <property type="match status" value="1"/>
</dbReference>
<dbReference type="Proteomes" id="UP000193648">
    <property type="component" value="Unassembled WGS sequence"/>
</dbReference>